<dbReference type="EMBL" id="BLLF01000243">
    <property type="protein sequence ID" value="GFH09545.1"/>
    <property type="molecule type" value="Genomic_DNA"/>
</dbReference>
<gene>
    <name evidence="2" type="ORF">HaLaN_04712</name>
</gene>
<dbReference type="AlphaFoldDB" id="A0A699YJW2"/>
<keyword evidence="1" id="KW-1133">Transmembrane helix</keyword>
<evidence type="ECO:0000313" key="2">
    <source>
        <dbReference type="EMBL" id="GFH09545.1"/>
    </source>
</evidence>
<dbReference type="Proteomes" id="UP000485058">
    <property type="component" value="Unassembled WGS sequence"/>
</dbReference>
<keyword evidence="1" id="KW-0812">Transmembrane</keyword>
<protein>
    <submittedName>
        <fullName evidence="2">Uncharacterized protein</fullName>
    </submittedName>
</protein>
<evidence type="ECO:0000313" key="3">
    <source>
        <dbReference type="Proteomes" id="UP000485058"/>
    </source>
</evidence>
<feature type="transmembrane region" description="Helical" evidence="1">
    <location>
        <begin position="43"/>
        <end position="63"/>
    </location>
</feature>
<keyword evidence="3" id="KW-1185">Reference proteome</keyword>
<name>A0A699YJW2_HAELA</name>
<evidence type="ECO:0000256" key="1">
    <source>
        <dbReference type="SAM" id="Phobius"/>
    </source>
</evidence>
<keyword evidence="1" id="KW-0472">Membrane</keyword>
<comment type="caution">
    <text evidence="2">The sequence shown here is derived from an EMBL/GenBank/DDBJ whole genome shotgun (WGS) entry which is preliminary data.</text>
</comment>
<proteinExistence type="predicted"/>
<accession>A0A699YJW2</accession>
<organism evidence="2 3">
    <name type="scientific">Haematococcus lacustris</name>
    <name type="common">Green alga</name>
    <name type="synonym">Haematococcus pluvialis</name>
    <dbReference type="NCBI Taxonomy" id="44745"/>
    <lineage>
        <taxon>Eukaryota</taxon>
        <taxon>Viridiplantae</taxon>
        <taxon>Chlorophyta</taxon>
        <taxon>core chlorophytes</taxon>
        <taxon>Chlorophyceae</taxon>
        <taxon>CS clade</taxon>
        <taxon>Chlamydomonadales</taxon>
        <taxon>Haematococcaceae</taxon>
        <taxon>Haematococcus</taxon>
    </lineage>
</organism>
<sequence length="104" mass="11533">MRVAPGGPASEAHELYVRVRLRAARAYCMVLCKMVQQYPSTAWLPSLTFAMLTIAGILSATYAHKQTITHHREQAMGTLINVGFQVKFVLRAMMAPTISMGAYM</sequence>
<reference evidence="2 3" key="1">
    <citation type="submission" date="2020-02" db="EMBL/GenBank/DDBJ databases">
        <title>Draft genome sequence of Haematococcus lacustris strain NIES-144.</title>
        <authorList>
            <person name="Morimoto D."/>
            <person name="Nakagawa S."/>
            <person name="Yoshida T."/>
            <person name="Sawayama S."/>
        </authorList>
    </citation>
    <scope>NUCLEOTIDE SEQUENCE [LARGE SCALE GENOMIC DNA]</scope>
    <source>
        <strain evidence="2 3">NIES-144</strain>
    </source>
</reference>